<dbReference type="EMBL" id="VSSS01000112">
    <property type="protein sequence ID" value="TYL83052.1"/>
    <property type="molecule type" value="Genomic_DNA"/>
</dbReference>
<feature type="transmembrane region" description="Helical" evidence="6">
    <location>
        <begin position="39"/>
        <end position="57"/>
    </location>
</feature>
<dbReference type="Pfam" id="PF03741">
    <property type="entry name" value="TerC"/>
    <property type="match status" value="1"/>
</dbReference>
<dbReference type="AlphaFoldDB" id="A0A5D3K0F5"/>
<evidence type="ECO:0000256" key="4">
    <source>
        <dbReference type="ARBA" id="ARBA00022989"/>
    </source>
</evidence>
<keyword evidence="5 6" id="KW-0472">Membrane</keyword>
<proteinExistence type="inferred from homology"/>
<feature type="non-terminal residue" evidence="7">
    <location>
        <position position="1"/>
    </location>
</feature>
<sequence>QIGEQVTQHRVLYWGILGAVIMRAALILGGTALIERGDWILYIFGAFLIVSGIRMGLVGHPPDIEKNPIIRWISRFFPVWPKFAGERFVVRRRGQLALTPLALALIMIEASDLIFALDSIPAIFSITRDSFLVFTSNIMALLGLRSLYFALAGAVDRFCYLRTSLGLLLVLIGIKLLLKDVLVEGPTSTFFTLGAVAILLASGIIASLLFGRRAPNCT</sequence>
<gene>
    <name evidence="7" type="ORF">FXB40_46940</name>
</gene>
<reference evidence="7 8" key="1">
    <citation type="submission" date="2019-08" db="EMBL/GenBank/DDBJ databases">
        <title>Bradyrhizobium hipponensis sp. nov., a rhizobium isolated from a Lupinus angustifolius root nodule in Tunisia.</title>
        <authorList>
            <person name="Off K."/>
            <person name="Rejili M."/>
            <person name="Mars M."/>
            <person name="Brachmann A."/>
            <person name="Marin M."/>
        </authorList>
    </citation>
    <scope>NUCLEOTIDE SEQUENCE [LARGE SCALE GENOMIC DNA]</scope>
    <source>
        <strain evidence="7 8">CTAW71</strain>
    </source>
</reference>
<feature type="transmembrane region" description="Helical" evidence="6">
    <location>
        <begin position="158"/>
        <end position="178"/>
    </location>
</feature>
<dbReference type="NCBIfam" id="TIGR03718">
    <property type="entry name" value="R_switched_Alx"/>
    <property type="match status" value="1"/>
</dbReference>
<comment type="subcellular location">
    <subcellularLocation>
        <location evidence="1">Membrane</location>
        <topology evidence="1">Multi-pass membrane protein</topology>
    </subcellularLocation>
</comment>
<comment type="similarity">
    <text evidence="2">Belongs to the TerC family.</text>
</comment>
<dbReference type="GO" id="GO:0016020">
    <property type="term" value="C:membrane"/>
    <property type="evidence" value="ECO:0007669"/>
    <property type="project" value="UniProtKB-SubCell"/>
</dbReference>
<feature type="transmembrane region" description="Helical" evidence="6">
    <location>
        <begin position="12"/>
        <end position="33"/>
    </location>
</feature>
<feature type="transmembrane region" description="Helical" evidence="6">
    <location>
        <begin position="130"/>
        <end position="151"/>
    </location>
</feature>
<dbReference type="RefSeq" id="WP_148779030.1">
    <property type="nucleotide sequence ID" value="NZ_VSSS01000112.1"/>
</dbReference>
<evidence type="ECO:0000313" key="7">
    <source>
        <dbReference type="EMBL" id="TYL83052.1"/>
    </source>
</evidence>
<evidence type="ECO:0000313" key="8">
    <source>
        <dbReference type="Proteomes" id="UP000324758"/>
    </source>
</evidence>
<keyword evidence="8" id="KW-1185">Reference proteome</keyword>
<comment type="caution">
    <text evidence="7">The sequence shown here is derived from an EMBL/GenBank/DDBJ whole genome shotgun (WGS) entry which is preliminary data.</text>
</comment>
<evidence type="ECO:0000256" key="2">
    <source>
        <dbReference type="ARBA" id="ARBA00007511"/>
    </source>
</evidence>
<evidence type="ECO:0000256" key="6">
    <source>
        <dbReference type="SAM" id="Phobius"/>
    </source>
</evidence>
<evidence type="ECO:0000256" key="1">
    <source>
        <dbReference type="ARBA" id="ARBA00004141"/>
    </source>
</evidence>
<dbReference type="InterPro" id="IPR022369">
    <property type="entry name" value="Integral_membrane_TerC_rswitch"/>
</dbReference>
<dbReference type="Proteomes" id="UP000324758">
    <property type="component" value="Unassembled WGS sequence"/>
</dbReference>
<feature type="transmembrane region" description="Helical" evidence="6">
    <location>
        <begin position="101"/>
        <end position="124"/>
    </location>
</feature>
<organism evidence="7 8">
    <name type="scientific">Bradyrhizobium rifense</name>
    <dbReference type="NCBI Taxonomy" id="515499"/>
    <lineage>
        <taxon>Bacteria</taxon>
        <taxon>Pseudomonadati</taxon>
        <taxon>Pseudomonadota</taxon>
        <taxon>Alphaproteobacteria</taxon>
        <taxon>Hyphomicrobiales</taxon>
        <taxon>Nitrobacteraceae</taxon>
        <taxon>Bradyrhizobium</taxon>
    </lineage>
</organism>
<dbReference type="PANTHER" id="PTHR30238:SF0">
    <property type="entry name" value="THYLAKOID MEMBRANE PROTEIN TERC, CHLOROPLASTIC"/>
    <property type="match status" value="1"/>
</dbReference>
<protein>
    <submittedName>
        <fullName evidence="7">TerC/Alx family metal homeostasis membrane protein</fullName>
    </submittedName>
</protein>
<evidence type="ECO:0000256" key="3">
    <source>
        <dbReference type="ARBA" id="ARBA00022692"/>
    </source>
</evidence>
<name>A0A5D3K0F5_9BRAD</name>
<keyword evidence="3 6" id="KW-0812">Transmembrane</keyword>
<dbReference type="InterPro" id="IPR005496">
    <property type="entry name" value="Integral_membrane_TerC"/>
</dbReference>
<accession>A0A5D3K0F5</accession>
<evidence type="ECO:0000256" key="5">
    <source>
        <dbReference type="ARBA" id="ARBA00023136"/>
    </source>
</evidence>
<dbReference type="OrthoDB" id="9783692at2"/>
<dbReference type="PANTHER" id="PTHR30238">
    <property type="entry name" value="MEMBRANE BOUND PREDICTED REDOX MODULATOR"/>
    <property type="match status" value="1"/>
</dbReference>
<feature type="transmembrane region" description="Helical" evidence="6">
    <location>
        <begin position="190"/>
        <end position="210"/>
    </location>
</feature>
<keyword evidence="4 6" id="KW-1133">Transmembrane helix</keyword>